<evidence type="ECO:0000313" key="1">
    <source>
        <dbReference type="EMBL" id="EJZ66268.1"/>
    </source>
</evidence>
<sequence length="155" mass="18103">MDTIFTTENSQPTKTLADYINEGKSFLEAYQAQSPKRLARGKAYEQVEMLKELLNLLHQPDNTEVQQVTDVLIPKTYPEKEKRFLNYLSWLTFISDRNKPKHPCPPLSEKILLQAFRMGRNEFERKHHIFNLLVSIGYPLQQAGLLAKYLDNNIH</sequence>
<name>K0X4H6_9BACT</name>
<dbReference type="STRING" id="742726.HMPREF9448_00445"/>
<reference evidence="1 2" key="1">
    <citation type="submission" date="2012-08" db="EMBL/GenBank/DDBJ databases">
        <title>The Genome Sequence of Barnesiella intestinihominis YIT 11860.</title>
        <authorList>
            <consortium name="The Broad Institute Genome Sequencing Platform"/>
            <person name="Earl A."/>
            <person name="Ward D."/>
            <person name="Feldgarden M."/>
            <person name="Gevers D."/>
            <person name="Morotomi M."/>
            <person name="Walker B."/>
            <person name="Young S.K."/>
            <person name="Zeng Q."/>
            <person name="Gargeya S."/>
            <person name="Fitzgerald M."/>
            <person name="Haas B."/>
            <person name="Abouelleil A."/>
            <person name="Alvarado L."/>
            <person name="Arachchi H.M."/>
            <person name="Berlin A.M."/>
            <person name="Chapman S.B."/>
            <person name="Goldberg J."/>
            <person name="Griggs A."/>
            <person name="Gujja S."/>
            <person name="Hansen M."/>
            <person name="Howarth C."/>
            <person name="Imamovic A."/>
            <person name="Larimer J."/>
            <person name="McCowen C."/>
            <person name="Montmayeur A."/>
            <person name="Murphy C."/>
            <person name="Neiman D."/>
            <person name="Pearson M."/>
            <person name="Priest M."/>
            <person name="Roberts A."/>
            <person name="Saif S."/>
            <person name="Shea T."/>
            <person name="Sisk P."/>
            <person name="Sykes S."/>
            <person name="Wortman J."/>
            <person name="Nusbaum C."/>
            <person name="Birren B."/>
        </authorList>
    </citation>
    <scope>NUCLEOTIDE SEQUENCE [LARGE SCALE GENOMIC DNA]</scope>
    <source>
        <strain evidence="1 2">YIT 11860</strain>
    </source>
</reference>
<dbReference type="GeneID" id="77847791"/>
<dbReference type="EMBL" id="ADLE01000001">
    <property type="protein sequence ID" value="EJZ66268.1"/>
    <property type="molecule type" value="Genomic_DNA"/>
</dbReference>
<dbReference type="Proteomes" id="UP000006044">
    <property type="component" value="Unassembled WGS sequence"/>
</dbReference>
<proteinExistence type="predicted"/>
<protein>
    <submittedName>
        <fullName evidence="1">Uncharacterized protein</fullName>
    </submittedName>
</protein>
<dbReference type="OrthoDB" id="1093129at2"/>
<dbReference type="RefSeq" id="WP_008860942.1">
    <property type="nucleotide sequence ID" value="NZ_CAXSNY010000002.1"/>
</dbReference>
<organism evidence="1 2">
    <name type="scientific">Barnesiella intestinihominis YIT 11860</name>
    <dbReference type="NCBI Taxonomy" id="742726"/>
    <lineage>
        <taxon>Bacteria</taxon>
        <taxon>Pseudomonadati</taxon>
        <taxon>Bacteroidota</taxon>
        <taxon>Bacteroidia</taxon>
        <taxon>Bacteroidales</taxon>
        <taxon>Barnesiellaceae</taxon>
        <taxon>Barnesiella</taxon>
    </lineage>
</organism>
<evidence type="ECO:0000313" key="2">
    <source>
        <dbReference type="Proteomes" id="UP000006044"/>
    </source>
</evidence>
<comment type="caution">
    <text evidence="1">The sequence shown here is derived from an EMBL/GenBank/DDBJ whole genome shotgun (WGS) entry which is preliminary data.</text>
</comment>
<accession>K0X4H6</accession>
<dbReference type="AlphaFoldDB" id="K0X4H6"/>
<gene>
    <name evidence="1" type="ORF">HMPREF9448_00445</name>
</gene>
<keyword evidence="2" id="KW-1185">Reference proteome</keyword>
<dbReference type="HOGENOM" id="CLU_1692055_0_0_10"/>